<comment type="caution">
    <text evidence="1">The sequence shown here is derived from an EMBL/GenBank/DDBJ whole genome shotgun (WGS) entry which is preliminary data.</text>
</comment>
<evidence type="ECO:0000313" key="1">
    <source>
        <dbReference type="EMBL" id="KAJ9642971.1"/>
    </source>
</evidence>
<evidence type="ECO:0000313" key="2">
    <source>
        <dbReference type="Proteomes" id="UP001172680"/>
    </source>
</evidence>
<keyword evidence="2" id="KW-1185">Reference proteome</keyword>
<name>A0ACC2Z5Y9_9PEZI</name>
<dbReference type="Proteomes" id="UP001172680">
    <property type="component" value="Unassembled WGS sequence"/>
</dbReference>
<accession>A0ACC2Z5Y9</accession>
<gene>
    <name evidence="1" type="ORF">H2199_004493</name>
</gene>
<organism evidence="1 2">
    <name type="scientific">Coniosporium tulheliwenetii</name>
    <dbReference type="NCBI Taxonomy" id="3383036"/>
    <lineage>
        <taxon>Eukaryota</taxon>
        <taxon>Fungi</taxon>
        <taxon>Dikarya</taxon>
        <taxon>Ascomycota</taxon>
        <taxon>Pezizomycotina</taxon>
        <taxon>Dothideomycetes</taxon>
        <taxon>Dothideomycetes incertae sedis</taxon>
        <taxon>Coniosporium</taxon>
    </lineage>
</organism>
<sequence length="207" mass="23110">MPSAAEFDHLKRRELLSMSAEDWHDYNFAGGSSLSRRAFWNILSVYKEYNASDSESFVCFAYRQAGTPVISVINPAAIIYKVMWNLSRAAVWVKLVSFGLAFLVTFLATLFIARKVACLVSAITSRLRPANVALNSADPGSTGAVPEPEAEDDAIAVVREHITRKWERFEGVWYMFLFAEIVVITFGSHFFNVDGVLWTTLVDNPGS</sequence>
<proteinExistence type="predicted"/>
<reference evidence="1" key="1">
    <citation type="submission" date="2022-10" db="EMBL/GenBank/DDBJ databases">
        <title>Culturing micro-colonial fungi from biological soil crusts in the Mojave desert and describing Neophaeococcomyces mojavensis, and introducing the new genera and species Taxawa tesnikishii.</title>
        <authorList>
            <person name="Kurbessoian T."/>
            <person name="Stajich J.E."/>
        </authorList>
    </citation>
    <scope>NUCLEOTIDE SEQUENCE</scope>
    <source>
        <strain evidence="1">JES_115</strain>
    </source>
</reference>
<dbReference type="EMBL" id="JAPDRP010000012">
    <property type="protein sequence ID" value="KAJ9642971.1"/>
    <property type="molecule type" value="Genomic_DNA"/>
</dbReference>
<protein>
    <submittedName>
        <fullName evidence="1">Uncharacterized protein</fullName>
    </submittedName>
</protein>